<proteinExistence type="predicted"/>
<sequence length="121" mass="12469">MLPPSALSTVGGGGPRCGCISAAVSTRWIFSGRQSAVTVTAVITRSGDCRPRKWICTGARGTALVMVAAGCCEEEGGSHSVQCSRGGSRRYGYDSAALCYRRFLATLAAVAREAAASEYGA</sequence>
<reference evidence="1" key="1">
    <citation type="journal article" date="2022" name="bioRxiv">
        <title>Sequencing and chromosome-scale assembly of the giantPleurodeles waltlgenome.</title>
        <authorList>
            <person name="Brown T."/>
            <person name="Elewa A."/>
            <person name="Iarovenko S."/>
            <person name="Subramanian E."/>
            <person name="Araus A.J."/>
            <person name="Petzold A."/>
            <person name="Susuki M."/>
            <person name="Suzuki K.-i.T."/>
            <person name="Hayashi T."/>
            <person name="Toyoda A."/>
            <person name="Oliveira C."/>
            <person name="Osipova E."/>
            <person name="Leigh N.D."/>
            <person name="Simon A."/>
            <person name="Yun M.H."/>
        </authorList>
    </citation>
    <scope>NUCLEOTIDE SEQUENCE</scope>
    <source>
        <strain evidence="1">20211129_DDA</strain>
        <tissue evidence="1">Liver</tissue>
    </source>
</reference>
<comment type="caution">
    <text evidence="1">The sequence shown here is derived from an EMBL/GenBank/DDBJ whole genome shotgun (WGS) entry which is preliminary data.</text>
</comment>
<keyword evidence="2" id="KW-1185">Reference proteome</keyword>
<dbReference type="AlphaFoldDB" id="A0AAV7VE15"/>
<organism evidence="1 2">
    <name type="scientific">Pleurodeles waltl</name>
    <name type="common">Iberian ribbed newt</name>
    <dbReference type="NCBI Taxonomy" id="8319"/>
    <lineage>
        <taxon>Eukaryota</taxon>
        <taxon>Metazoa</taxon>
        <taxon>Chordata</taxon>
        <taxon>Craniata</taxon>
        <taxon>Vertebrata</taxon>
        <taxon>Euteleostomi</taxon>
        <taxon>Amphibia</taxon>
        <taxon>Batrachia</taxon>
        <taxon>Caudata</taxon>
        <taxon>Salamandroidea</taxon>
        <taxon>Salamandridae</taxon>
        <taxon>Pleurodelinae</taxon>
        <taxon>Pleurodeles</taxon>
    </lineage>
</organism>
<gene>
    <name evidence="1" type="ORF">NDU88_003416</name>
</gene>
<dbReference type="EMBL" id="JANPWB010000003">
    <property type="protein sequence ID" value="KAJ1199582.1"/>
    <property type="molecule type" value="Genomic_DNA"/>
</dbReference>
<dbReference type="Proteomes" id="UP001066276">
    <property type="component" value="Chromosome 2_1"/>
</dbReference>
<accession>A0AAV7VE15</accession>
<evidence type="ECO:0000313" key="1">
    <source>
        <dbReference type="EMBL" id="KAJ1199582.1"/>
    </source>
</evidence>
<evidence type="ECO:0000313" key="2">
    <source>
        <dbReference type="Proteomes" id="UP001066276"/>
    </source>
</evidence>
<protein>
    <submittedName>
        <fullName evidence="1">Uncharacterized protein</fullName>
    </submittedName>
</protein>
<name>A0AAV7VE15_PLEWA</name>